<feature type="domain" description="Peptidase M12A" evidence="15">
    <location>
        <begin position="108"/>
        <end position="300"/>
    </location>
</feature>
<dbReference type="AlphaFoldDB" id="A0A8B7XTC5"/>
<feature type="signal peptide" evidence="13">
    <location>
        <begin position="1"/>
        <end position="19"/>
    </location>
</feature>
<dbReference type="SMART" id="SM00235">
    <property type="entry name" value="ZnMc"/>
    <property type="match status" value="1"/>
</dbReference>
<keyword evidence="9 11" id="KW-1015">Disulfide bond</keyword>
<name>A0A8B7XTC5_ACAPL</name>
<evidence type="ECO:0000256" key="9">
    <source>
        <dbReference type="ARBA" id="ARBA00023157"/>
    </source>
</evidence>
<keyword evidence="7 12" id="KW-0482">Metalloprotease</keyword>
<evidence type="ECO:0000259" key="14">
    <source>
        <dbReference type="PROSITE" id="PS51670"/>
    </source>
</evidence>
<evidence type="ECO:0000256" key="11">
    <source>
        <dbReference type="PROSITE-ProRule" id="PRU01005"/>
    </source>
</evidence>
<comment type="cofactor">
    <cofactor evidence="12 13">
        <name>Zn(2+)</name>
        <dbReference type="ChEBI" id="CHEBI:29105"/>
    </cofactor>
    <text evidence="12 13">Binds 1 zinc ion per subunit.</text>
</comment>
<comment type="function">
    <text evidence="1">Metalloprotease.</text>
</comment>
<keyword evidence="3 12" id="KW-0479">Metal-binding</keyword>
<keyword evidence="8" id="KW-0865">Zymogen</keyword>
<dbReference type="Pfam" id="PF01400">
    <property type="entry name" value="Astacin"/>
    <property type="match status" value="1"/>
</dbReference>
<feature type="chain" id="PRO_5034379885" description="Metalloendopeptidase" evidence="13">
    <location>
        <begin position="20"/>
        <end position="468"/>
    </location>
</feature>
<dbReference type="SUPFAM" id="SSF55486">
    <property type="entry name" value="Metalloproteases ('zincins'), catalytic domain"/>
    <property type="match status" value="1"/>
</dbReference>
<feature type="binding site" evidence="12">
    <location>
        <position position="199"/>
    </location>
    <ligand>
        <name>Zn(2+)</name>
        <dbReference type="ChEBI" id="CHEBI:29105"/>
        <note>catalytic</note>
    </ligand>
</feature>
<feature type="binding site" evidence="12">
    <location>
        <position position="209"/>
    </location>
    <ligand>
        <name>Zn(2+)</name>
        <dbReference type="ChEBI" id="CHEBI:29105"/>
        <note>catalytic</note>
    </ligand>
</feature>
<dbReference type="InterPro" id="IPR003582">
    <property type="entry name" value="ShKT_dom"/>
</dbReference>
<dbReference type="PRINTS" id="PR00480">
    <property type="entry name" value="ASTACIN"/>
</dbReference>
<dbReference type="InterPro" id="IPR001506">
    <property type="entry name" value="Peptidase_M12A"/>
</dbReference>
<dbReference type="Gene3D" id="1.10.10.1940">
    <property type="match status" value="1"/>
</dbReference>
<dbReference type="CDD" id="cd04280">
    <property type="entry name" value="ZnMc_astacin_like"/>
    <property type="match status" value="1"/>
</dbReference>
<dbReference type="InterPro" id="IPR006026">
    <property type="entry name" value="Peptidase_Metallo"/>
</dbReference>
<evidence type="ECO:0000256" key="6">
    <source>
        <dbReference type="ARBA" id="ARBA00022833"/>
    </source>
</evidence>
<evidence type="ECO:0000256" key="8">
    <source>
        <dbReference type="ARBA" id="ARBA00023145"/>
    </source>
</evidence>
<feature type="disulfide bond" evidence="11">
    <location>
        <begin position="314"/>
        <end position="348"/>
    </location>
</feature>
<evidence type="ECO:0000256" key="12">
    <source>
        <dbReference type="PROSITE-ProRule" id="PRU01211"/>
    </source>
</evidence>
<dbReference type="GeneID" id="110975711"/>
<dbReference type="FunFam" id="3.40.390.10:FF:000015">
    <property type="entry name" value="Meprin A subunit"/>
    <property type="match status" value="1"/>
</dbReference>
<feature type="disulfide bond" evidence="11">
    <location>
        <begin position="361"/>
        <end position="395"/>
    </location>
</feature>
<proteinExistence type="predicted"/>
<dbReference type="PANTHER" id="PTHR10127:SF883">
    <property type="entry name" value="ZINC METALLOPROTEINASE NAS-8"/>
    <property type="match status" value="1"/>
</dbReference>
<dbReference type="OMA" id="GFCEGIF"/>
<keyword evidence="5 12" id="KW-0378">Hydrolase</keyword>
<comment type="caution">
    <text evidence="11">Lacks conserved residue(s) required for the propagation of feature annotation.</text>
</comment>
<dbReference type="Pfam" id="PF01549">
    <property type="entry name" value="ShK"/>
    <property type="match status" value="3"/>
</dbReference>
<evidence type="ECO:0000256" key="1">
    <source>
        <dbReference type="ARBA" id="ARBA00002657"/>
    </source>
</evidence>
<feature type="binding site" evidence="12">
    <location>
        <position position="203"/>
    </location>
    <ligand>
        <name>Zn(2+)</name>
        <dbReference type="ChEBI" id="CHEBI:29105"/>
        <note>catalytic</note>
    </ligand>
</feature>
<dbReference type="SMART" id="SM00254">
    <property type="entry name" value="ShKT"/>
    <property type="match status" value="3"/>
</dbReference>
<evidence type="ECO:0000313" key="17">
    <source>
        <dbReference type="RefSeq" id="XP_022084108.1"/>
    </source>
</evidence>
<keyword evidence="16" id="KW-1185">Reference proteome</keyword>
<dbReference type="GO" id="GO:0006508">
    <property type="term" value="P:proteolysis"/>
    <property type="evidence" value="ECO:0007669"/>
    <property type="project" value="UniProtKB-KW"/>
</dbReference>
<dbReference type="PROSITE" id="PS51670">
    <property type="entry name" value="SHKT"/>
    <property type="match status" value="3"/>
</dbReference>
<keyword evidence="10" id="KW-0325">Glycoprotein</keyword>
<dbReference type="KEGG" id="aplc:110975711"/>
<evidence type="ECO:0000256" key="13">
    <source>
        <dbReference type="RuleBase" id="RU361183"/>
    </source>
</evidence>
<evidence type="ECO:0000256" key="2">
    <source>
        <dbReference type="ARBA" id="ARBA00022670"/>
    </source>
</evidence>
<evidence type="ECO:0000259" key="15">
    <source>
        <dbReference type="PROSITE" id="PS51864"/>
    </source>
</evidence>
<reference evidence="17" key="1">
    <citation type="submission" date="2025-08" db="UniProtKB">
        <authorList>
            <consortium name="RefSeq"/>
        </authorList>
    </citation>
    <scope>IDENTIFICATION</scope>
</reference>
<evidence type="ECO:0000256" key="10">
    <source>
        <dbReference type="ARBA" id="ARBA00023180"/>
    </source>
</evidence>
<dbReference type="Gene3D" id="3.40.390.10">
    <property type="entry name" value="Collagenase (Catalytic Domain)"/>
    <property type="match status" value="1"/>
</dbReference>
<evidence type="ECO:0000256" key="3">
    <source>
        <dbReference type="ARBA" id="ARBA00022723"/>
    </source>
</evidence>
<protein>
    <recommendedName>
        <fullName evidence="13">Metalloendopeptidase</fullName>
        <ecNumber evidence="13">3.4.24.-</ecNumber>
    </recommendedName>
</protein>
<dbReference type="InterPro" id="IPR024079">
    <property type="entry name" value="MetalloPept_cat_dom_sf"/>
</dbReference>
<dbReference type="Proteomes" id="UP000694845">
    <property type="component" value="Unplaced"/>
</dbReference>
<gene>
    <name evidence="17" type="primary">LOC110975711</name>
</gene>
<accession>A0A8B7XTC5</accession>
<evidence type="ECO:0000256" key="7">
    <source>
        <dbReference type="ARBA" id="ARBA00023049"/>
    </source>
</evidence>
<feature type="disulfide bond" evidence="11">
    <location>
        <begin position="402"/>
        <end position="436"/>
    </location>
</feature>
<dbReference type="OrthoDB" id="291007at2759"/>
<feature type="domain" description="ShKT" evidence="14">
    <location>
        <begin position="314"/>
        <end position="348"/>
    </location>
</feature>
<evidence type="ECO:0000256" key="4">
    <source>
        <dbReference type="ARBA" id="ARBA00022729"/>
    </source>
</evidence>
<dbReference type="InterPro" id="IPR034035">
    <property type="entry name" value="Astacin-like_dom"/>
</dbReference>
<feature type="active site" evidence="12">
    <location>
        <position position="200"/>
    </location>
</feature>
<feature type="domain" description="ShKT" evidence="14">
    <location>
        <begin position="361"/>
        <end position="395"/>
    </location>
</feature>
<dbReference type="GO" id="GO:0004222">
    <property type="term" value="F:metalloendopeptidase activity"/>
    <property type="evidence" value="ECO:0007669"/>
    <property type="project" value="UniProtKB-UniRule"/>
</dbReference>
<evidence type="ECO:0000256" key="5">
    <source>
        <dbReference type="ARBA" id="ARBA00022801"/>
    </source>
</evidence>
<keyword evidence="4 13" id="KW-0732">Signal</keyword>
<feature type="domain" description="ShKT" evidence="14">
    <location>
        <begin position="402"/>
        <end position="436"/>
    </location>
</feature>
<keyword evidence="6 12" id="KW-0862">Zinc</keyword>
<dbReference type="EC" id="3.4.24.-" evidence="13"/>
<sequence length="468" mass="53040">MSLARKTIVLLLGAYMTAALPLPEEPDTFDNATLDLRPNGMPAFEIIAVEPTFEQMEMFGTKNEEDSMDLIVKQYFQMTPDLRNITFEGDVVLGFDVDEYNMTRPLETAVRNRNRRWPNGVVPYFIDNAFDAGARGRILNAIRRYHETTCLRWVQRTNQRDYVHIVPRQGCFSAVGRRGGRQELSVGGTCNFARGVIMHEMMHAAGFQHEQTRTDRDQFVTVFLQNVIPGLEYNFQRYSADFIDNLQTQYDYFSIMHYPRNAFTRNGRDTIVPRQNVAIGNRNDFSTTDIFKLNTYYECGDRRTGTGTTPENNCVDNNVNCQFWASIGECQENPAYMTVNCRRSCGICSAGRAITTQDSVCMDMDERCGLWASQGECQNNPQWMLPNCEQSCGQCTQSNVACMDLNENCDMLALNGDCEINSEYMTEYCQLSCGLCQGGPGSGVDTTKLHHTCLLLEAVLLFAVLLKQ</sequence>
<dbReference type="PANTHER" id="PTHR10127">
    <property type="entry name" value="DISCOIDIN, CUB, EGF, LAMININ , AND ZINC METALLOPROTEASE DOMAIN CONTAINING"/>
    <property type="match status" value="1"/>
</dbReference>
<organism evidence="16 17">
    <name type="scientific">Acanthaster planci</name>
    <name type="common">Crown-of-thorns starfish</name>
    <dbReference type="NCBI Taxonomy" id="133434"/>
    <lineage>
        <taxon>Eukaryota</taxon>
        <taxon>Metazoa</taxon>
        <taxon>Echinodermata</taxon>
        <taxon>Eleutherozoa</taxon>
        <taxon>Asterozoa</taxon>
        <taxon>Asteroidea</taxon>
        <taxon>Valvatacea</taxon>
        <taxon>Valvatida</taxon>
        <taxon>Acanthasteridae</taxon>
        <taxon>Acanthaster</taxon>
    </lineage>
</organism>
<dbReference type="GO" id="GO:0008270">
    <property type="term" value="F:zinc ion binding"/>
    <property type="evidence" value="ECO:0007669"/>
    <property type="project" value="UniProtKB-UniRule"/>
</dbReference>
<evidence type="ECO:0000313" key="16">
    <source>
        <dbReference type="Proteomes" id="UP000694845"/>
    </source>
</evidence>
<dbReference type="RefSeq" id="XP_022084108.1">
    <property type="nucleotide sequence ID" value="XM_022228416.1"/>
</dbReference>
<keyword evidence="2 12" id="KW-0645">Protease</keyword>
<dbReference type="PROSITE" id="PS51864">
    <property type="entry name" value="ASTACIN"/>
    <property type="match status" value="1"/>
</dbReference>